<dbReference type="Proteomes" id="UP000298030">
    <property type="component" value="Unassembled WGS sequence"/>
</dbReference>
<proteinExistence type="predicted"/>
<accession>A0A4Y7T2S0</accession>
<keyword evidence="1" id="KW-0812">Transmembrane</keyword>
<protein>
    <submittedName>
        <fullName evidence="2">Uncharacterized protein</fullName>
    </submittedName>
</protein>
<name>A0A4Y7T2S0_COPMI</name>
<evidence type="ECO:0000256" key="1">
    <source>
        <dbReference type="SAM" id="Phobius"/>
    </source>
</evidence>
<dbReference type="EMBL" id="QPFP01000034">
    <property type="protein sequence ID" value="TEB28254.1"/>
    <property type="molecule type" value="Genomic_DNA"/>
</dbReference>
<evidence type="ECO:0000313" key="2">
    <source>
        <dbReference type="EMBL" id="TEB28254.1"/>
    </source>
</evidence>
<evidence type="ECO:0000313" key="3">
    <source>
        <dbReference type="Proteomes" id="UP000298030"/>
    </source>
</evidence>
<sequence length="187" mass="20231">MPLRKSKDTLVVVAVRRDDVSILHRAVVMHRVVDAVVYRRFRTPGIDAQVRTQSLPSSSFISTKRILSHSVSLVMCRIPGSPPSAFHGLSSLVSLPLHSPSLFLHPRRLIMDRRNGAVTTMVISVVAGPVVVAVVPIRGAGIVMSVVDVMFLRARLPVRVALLLPSPSPTPILLHIGVVLGANTILL</sequence>
<feature type="transmembrane region" description="Helical" evidence="1">
    <location>
        <begin position="117"/>
        <end position="147"/>
    </location>
</feature>
<comment type="caution">
    <text evidence="2">The sequence shown here is derived from an EMBL/GenBank/DDBJ whole genome shotgun (WGS) entry which is preliminary data.</text>
</comment>
<keyword evidence="1" id="KW-0472">Membrane</keyword>
<gene>
    <name evidence="2" type="ORF">FA13DRAFT_817756</name>
</gene>
<reference evidence="2 3" key="1">
    <citation type="journal article" date="2019" name="Nat. Ecol. Evol.">
        <title>Megaphylogeny resolves global patterns of mushroom evolution.</title>
        <authorList>
            <person name="Varga T."/>
            <person name="Krizsan K."/>
            <person name="Foldi C."/>
            <person name="Dima B."/>
            <person name="Sanchez-Garcia M."/>
            <person name="Sanchez-Ramirez S."/>
            <person name="Szollosi G.J."/>
            <person name="Szarkandi J.G."/>
            <person name="Papp V."/>
            <person name="Albert L."/>
            <person name="Andreopoulos W."/>
            <person name="Angelini C."/>
            <person name="Antonin V."/>
            <person name="Barry K.W."/>
            <person name="Bougher N.L."/>
            <person name="Buchanan P."/>
            <person name="Buyck B."/>
            <person name="Bense V."/>
            <person name="Catcheside P."/>
            <person name="Chovatia M."/>
            <person name="Cooper J."/>
            <person name="Damon W."/>
            <person name="Desjardin D."/>
            <person name="Finy P."/>
            <person name="Geml J."/>
            <person name="Haridas S."/>
            <person name="Hughes K."/>
            <person name="Justo A."/>
            <person name="Karasinski D."/>
            <person name="Kautmanova I."/>
            <person name="Kiss B."/>
            <person name="Kocsube S."/>
            <person name="Kotiranta H."/>
            <person name="LaButti K.M."/>
            <person name="Lechner B.E."/>
            <person name="Liimatainen K."/>
            <person name="Lipzen A."/>
            <person name="Lukacs Z."/>
            <person name="Mihaltcheva S."/>
            <person name="Morgado L.N."/>
            <person name="Niskanen T."/>
            <person name="Noordeloos M.E."/>
            <person name="Ohm R.A."/>
            <person name="Ortiz-Santana B."/>
            <person name="Ovrebo C."/>
            <person name="Racz N."/>
            <person name="Riley R."/>
            <person name="Savchenko A."/>
            <person name="Shiryaev A."/>
            <person name="Soop K."/>
            <person name="Spirin V."/>
            <person name="Szebenyi C."/>
            <person name="Tomsovsky M."/>
            <person name="Tulloss R.E."/>
            <person name="Uehling J."/>
            <person name="Grigoriev I.V."/>
            <person name="Vagvolgyi C."/>
            <person name="Papp T."/>
            <person name="Martin F.M."/>
            <person name="Miettinen O."/>
            <person name="Hibbett D.S."/>
            <person name="Nagy L.G."/>
        </authorList>
    </citation>
    <scope>NUCLEOTIDE SEQUENCE [LARGE SCALE GENOMIC DNA]</scope>
    <source>
        <strain evidence="2 3">FP101781</strain>
    </source>
</reference>
<keyword evidence="3" id="KW-1185">Reference proteome</keyword>
<dbReference type="AlphaFoldDB" id="A0A4Y7T2S0"/>
<keyword evidence="1" id="KW-1133">Transmembrane helix</keyword>
<feature type="transmembrane region" description="Helical" evidence="1">
    <location>
        <begin position="167"/>
        <end position="186"/>
    </location>
</feature>
<organism evidence="2 3">
    <name type="scientific">Coprinellus micaceus</name>
    <name type="common">Glistening ink-cap mushroom</name>
    <name type="synonym">Coprinus micaceus</name>
    <dbReference type="NCBI Taxonomy" id="71717"/>
    <lineage>
        <taxon>Eukaryota</taxon>
        <taxon>Fungi</taxon>
        <taxon>Dikarya</taxon>
        <taxon>Basidiomycota</taxon>
        <taxon>Agaricomycotina</taxon>
        <taxon>Agaricomycetes</taxon>
        <taxon>Agaricomycetidae</taxon>
        <taxon>Agaricales</taxon>
        <taxon>Agaricineae</taxon>
        <taxon>Psathyrellaceae</taxon>
        <taxon>Coprinellus</taxon>
    </lineage>
</organism>